<evidence type="ECO:0008006" key="2">
    <source>
        <dbReference type="Google" id="ProtNLM"/>
    </source>
</evidence>
<dbReference type="InterPro" id="IPR003749">
    <property type="entry name" value="ThiS/MoaD-like"/>
</dbReference>
<dbReference type="EMBL" id="UINC01000270">
    <property type="protein sequence ID" value="SUZ52367.1"/>
    <property type="molecule type" value="Genomic_DNA"/>
</dbReference>
<dbReference type="PANTHER" id="PTHR38031">
    <property type="entry name" value="SULFUR CARRIER PROTEIN SLR0821-RELATED"/>
    <property type="match status" value="1"/>
</dbReference>
<accession>A0A381NCX2</accession>
<dbReference type="Gene3D" id="3.10.20.30">
    <property type="match status" value="1"/>
</dbReference>
<dbReference type="Pfam" id="PF02597">
    <property type="entry name" value="ThiS"/>
    <property type="match status" value="1"/>
</dbReference>
<evidence type="ECO:0000313" key="1">
    <source>
        <dbReference type="EMBL" id="SUZ52367.1"/>
    </source>
</evidence>
<dbReference type="InterPro" id="IPR052045">
    <property type="entry name" value="Sulfur_Carrier/Prot_Modifier"/>
</dbReference>
<dbReference type="InterPro" id="IPR016155">
    <property type="entry name" value="Mopterin_synth/thiamin_S_b"/>
</dbReference>
<proteinExistence type="predicted"/>
<dbReference type="InterPro" id="IPR012675">
    <property type="entry name" value="Beta-grasp_dom_sf"/>
</dbReference>
<name>A0A381NCX2_9ZZZZ</name>
<organism evidence="1">
    <name type="scientific">marine metagenome</name>
    <dbReference type="NCBI Taxonomy" id="408172"/>
    <lineage>
        <taxon>unclassified sequences</taxon>
        <taxon>metagenomes</taxon>
        <taxon>ecological metagenomes</taxon>
    </lineage>
</organism>
<dbReference type="SUPFAM" id="SSF54285">
    <property type="entry name" value="MoaD/ThiS"/>
    <property type="match status" value="1"/>
</dbReference>
<gene>
    <name evidence="1" type="ORF">METZ01_LOCUS5221</name>
</gene>
<sequence>MPIVFVPSLMQKLCNGERKLVIEGTNLRQVIDNLDSQYTGFKERLVEGGKIKPNISVAVDGEITPLGMIQKVATDSEIHFLPAISGG</sequence>
<dbReference type="PANTHER" id="PTHR38031:SF1">
    <property type="entry name" value="SULFUR CARRIER PROTEIN CYSO"/>
    <property type="match status" value="1"/>
</dbReference>
<dbReference type="AlphaFoldDB" id="A0A381NCX2"/>
<reference evidence="1" key="1">
    <citation type="submission" date="2018-05" db="EMBL/GenBank/DDBJ databases">
        <authorList>
            <person name="Lanie J.A."/>
            <person name="Ng W.-L."/>
            <person name="Kazmierczak K.M."/>
            <person name="Andrzejewski T.M."/>
            <person name="Davidsen T.M."/>
            <person name="Wayne K.J."/>
            <person name="Tettelin H."/>
            <person name="Glass J.I."/>
            <person name="Rusch D."/>
            <person name="Podicherti R."/>
            <person name="Tsui H.-C.T."/>
            <person name="Winkler M.E."/>
        </authorList>
    </citation>
    <scope>NUCLEOTIDE SEQUENCE</scope>
</reference>
<protein>
    <recommendedName>
        <fullName evidence="2">Molybdopterin synthase sulfur carrier subunit</fullName>
    </recommendedName>
</protein>